<dbReference type="PANTHER" id="PTHR42928:SF5">
    <property type="entry name" value="BLR1237 PROTEIN"/>
    <property type="match status" value="1"/>
</dbReference>
<accession>A0ABT6B483</accession>
<name>A0ABT6B483_9BURK</name>
<evidence type="ECO:0000313" key="2">
    <source>
        <dbReference type="EMBL" id="MDF3839680.1"/>
    </source>
</evidence>
<comment type="similarity">
    <text evidence="1">Belongs to the UPF0065 (bug) family.</text>
</comment>
<dbReference type="EMBL" id="JARJLM010000699">
    <property type="protein sequence ID" value="MDF3839680.1"/>
    <property type="molecule type" value="Genomic_DNA"/>
</dbReference>
<feature type="non-terminal residue" evidence="2">
    <location>
        <position position="1"/>
    </location>
</feature>
<sequence length="163" mass="17099">GSGLHLAGELFRRQAGIALLHVPYKGTTQALNDVVGGQVPILFGTLPTLAPFIRSGALRALAVTQARRSPAAPAIPSLAEQGVQGIEVSSWYALLAPRATPPALVDALHADVREVFGGKAVRQELARQGMEPVAGTPEALAARIREESAGWAELIRSRGIKAE</sequence>
<evidence type="ECO:0000256" key="1">
    <source>
        <dbReference type="ARBA" id="ARBA00006987"/>
    </source>
</evidence>
<dbReference type="Proteomes" id="UP001216674">
    <property type="component" value="Unassembled WGS sequence"/>
</dbReference>
<dbReference type="RefSeq" id="WP_276269312.1">
    <property type="nucleotide sequence ID" value="NZ_JARJLM010000699.1"/>
</dbReference>
<proteinExistence type="inferred from homology"/>
<comment type="caution">
    <text evidence="2">The sequence shown here is derived from an EMBL/GenBank/DDBJ whole genome shotgun (WGS) entry which is preliminary data.</text>
</comment>
<organism evidence="2 3">
    <name type="scientific">Cupriavidus basilensis</name>
    <dbReference type="NCBI Taxonomy" id="68895"/>
    <lineage>
        <taxon>Bacteria</taxon>
        <taxon>Pseudomonadati</taxon>
        <taxon>Pseudomonadota</taxon>
        <taxon>Betaproteobacteria</taxon>
        <taxon>Burkholderiales</taxon>
        <taxon>Burkholderiaceae</taxon>
        <taxon>Cupriavidus</taxon>
    </lineage>
</organism>
<dbReference type="PANTHER" id="PTHR42928">
    <property type="entry name" value="TRICARBOXYLATE-BINDING PROTEIN"/>
    <property type="match status" value="1"/>
</dbReference>
<dbReference type="InterPro" id="IPR005064">
    <property type="entry name" value="BUG"/>
</dbReference>
<dbReference type="Pfam" id="PF03401">
    <property type="entry name" value="TctC"/>
    <property type="match status" value="1"/>
</dbReference>
<keyword evidence="3" id="KW-1185">Reference proteome</keyword>
<gene>
    <name evidence="2" type="ORF">P3W85_43105</name>
</gene>
<dbReference type="SUPFAM" id="SSF53850">
    <property type="entry name" value="Periplasmic binding protein-like II"/>
    <property type="match status" value="1"/>
</dbReference>
<reference evidence="2 3" key="1">
    <citation type="submission" date="2023-03" db="EMBL/GenBank/DDBJ databases">
        <title>Draft assemblies of triclosan tolerant bacteria isolated from returned activated sludge.</title>
        <authorList>
            <person name="Van Hamelsveld S."/>
        </authorList>
    </citation>
    <scope>NUCLEOTIDE SEQUENCE [LARGE SCALE GENOMIC DNA]</scope>
    <source>
        <strain evidence="2 3">GW210010_S58</strain>
    </source>
</reference>
<dbReference type="InterPro" id="IPR042100">
    <property type="entry name" value="Bug_dom1"/>
</dbReference>
<dbReference type="Gene3D" id="3.40.190.10">
    <property type="entry name" value="Periplasmic binding protein-like II"/>
    <property type="match status" value="1"/>
</dbReference>
<evidence type="ECO:0000313" key="3">
    <source>
        <dbReference type="Proteomes" id="UP001216674"/>
    </source>
</evidence>
<dbReference type="Gene3D" id="3.40.190.150">
    <property type="entry name" value="Bordetella uptake gene, domain 1"/>
    <property type="match status" value="1"/>
</dbReference>
<protein>
    <submittedName>
        <fullName evidence="2">Tripartite tricarboxylate transporter substrate-binding protein</fullName>
    </submittedName>
</protein>